<dbReference type="InterPro" id="IPR003392">
    <property type="entry name" value="PTHD_SSD"/>
</dbReference>
<comment type="similarity">
    <text evidence="6">Belongs to the dispatched family.</text>
</comment>
<comment type="subcellular location">
    <subcellularLocation>
        <location evidence="1">Membrane</location>
        <topology evidence="1">Multi-pass membrane protein</topology>
    </subcellularLocation>
</comment>
<dbReference type="PANTHER" id="PTHR45951:SF3">
    <property type="entry name" value="PROTEIN DISPATCHED"/>
    <property type="match status" value="1"/>
</dbReference>
<keyword evidence="10" id="KW-0131">Cell cycle</keyword>
<keyword evidence="10" id="KW-0132">Cell division</keyword>
<dbReference type="Proteomes" id="UP000002009">
    <property type="component" value="Chromosome 10"/>
</dbReference>
<keyword evidence="3 8" id="KW-1133">Transmembrane helix</keyword>
<dbReference type="EMBL" id="CP001576">
    <property type="protein sequence ID" value="ACO69804.1"/>
    <property type="molecule type" value="Genomic_DNA"/>
</dbReference>
<evidence type="ECO:0000256" key="2">
    <source>
        <dbReference type="ARBA" id="ARBA00022692"/>
    </source>
</evidence>
<dbReference type="InterPro" id="IPR052081">
    <property type="entry name" value="Dispatched_Hh_regulator"/>
</dbReference>
<dbReference type="RefSeq" id="XP_002508546.1">
    <property type="nucleotide sequence ID" value="XM_002508500.1"/>
</dbReference>
<feature type="transmembrane region" description="Helical" evidence="8">
    <location>
        <begin position="1147"/>
        <end position="1169"/>
    </location>
</feature>
<dbReference type="Pfam" id="PF03176">
    <property type="entry name" value="MMPL"/>
    <property type="match status" value="1"/>
</dbReference>
<dbReference type="Gene3D" id="1.20.1640.10">
    <property type="entry name" value="Multidrug efflux transporter AcrB transmembrane domain"/>
    <property type="match status" value="2"/>
</dbReference>
<dbReference type="SUPFAM" id="SSF82866">
    <property type="entry name" value="Multidrug efflux transporter AcrB transmembrane domain"/>
    <property type="match status" value="2"/>
</dbReference>
<feature type="transmembrane region" description="Helical" evidence="8">
    <location>
        <begin position="1175"/>
        <end position="1200"/>
    </location>
</feature>
<feature type="transmembrane region" description="Helical" evidence="8">
    <location>
        <begin position="520"/>
        <end position="546"/>
    </location>
</feature>
<keyword evidence="4 8" id="KW-0472">Membrane</keyword>
<proteinExistence type="inferred from homology"/>
<evidence type="ECO:0000313" key="11">
    <source>
        <dbReference type="Proteomes" id="UP000002009"/>
    </source>
</evidence>
<dbReference type="PANTHER" id="PTHR45951">
    <property type="entry name" value="PROTEIN DISPATCHED-RELATED"/>
    <property type="match status" value="1"/>
</dbReference>
<dbReference type="eggNOG" id="KOG3664">
    <property type="taxonomic scope" value="Eukaryota"/>
</dbReference>
<dbReference type="GO" id="GO:0016020">
    <property type="term" value="C:membrane"/>
    <property type="evidence" value="ECO:0007669"/>
    <property type="project" value="UniProtKB-SubCell"/>
</dbReference>
<evidence type="ECO:0000256" key="1">
    <source>
        <dbReference type="ARBA" id="ARBA00004141"/>
    </source>
</evidence>
<feature type="transmembrane region" description="Helical" evidence="8">
    <location>
        <begin position="1122"/>
        <end position="1140"/>
    </location>
</feature>
<evidence type="ECO:0000313" key="10">
    <source>
        <dbReference type="EMBL" id="ACO69804.1"/>
    </source>
</evidence>
<feature type="transmembrane region" description="Helical" evidence="8">
    <location>
        <begin position="493"/>
        <end position="514"/>
    </location>
</feature>
<name>C1FHE3_MICCC</name>
<evidence type="ECO:0000256" key="6">
    <source>
        <dbReference type="ARBA" id="ARBA00038046"/>
    </source>
</evidence>
<accession>C1FHE3</accession>
<feature type="transmembrane region" description="Helical" evidence="8">
    <location>
        <begin position="21"/>
        <end position="39"/>
    </location>
</feature>
<dbReference type="InterPro" id="IPR004869">
    <property type="entry name" value="MMPL_dom"/>
</dbReference>
<evidence type="ECO:0000256" key="4">
    <source>
        <dbReference type="ARBA" id="ARBA00023136"/>
    </source>
</evidence>
<gene>
    <name evidence="10" type="ORF">MICPUN_62052</name>
</gene>
<feature type="region of interest" description="Disordered" evidence="7">
    <location>
        <begin position="684"/>
        <end position="735"/>
    </location>
</feature>
<evidence type="ECO:0000256" key="7">
    <source>
        <dbReference type="SAM" id="MobiDB-lite"/>
    </source>
</evidence>
<dbReference type="GeneID" id="8246824"/>
<dbReference type="Pfam" id="PF02460">
    <property type="entry name" value="Patched"/>
    <property type="match status" value="1"/>
</dbReference>
<reference evidence="10 11" key="1">
    <citation type="journal article" date="2009" name="Science">
        <title>Green evolution and dynamic adaptations revealed by genomes of the marine picoeukaryotes Micromonas.</title>
        <authorList>
            <person name="Worden A.Z."/>
            <person name="Lee J.H."/>
            <person name="Mock T."/>
            <person name="Rouze P."/>
            <person name="Simmons M.P."/>
            <person name="Aerts A.L."/>
            <person name="Allen A.E."/>
            <person name="Cuvelier M.L."/>
            <person name="Derelle E."/>
            <person name="Everett M.V."/>
            <person name="Foulon E."/>
            <person name="Grimwood J."/>
            <person name="Gundlach H."/>
            <person name="Henrissat B."/>
            <person name="Napoli C."/>
            <person name="McDonald S.M."/>
            <person name="Parker M.S."/>
            <person name="Rombauts S."/>
            <person name="Salamov A."/>
            <person name="Von Dassow P."/>
            <person name="Badger J.H."/>
            <person name="Coutinho P.M."/>
            <person name="Demir E."/>
            <person name="Dubchak I."/>
            <person name="Gentemann C."/>
            <person name="Eikrem W."/>
            <person name="Gready J.E."/>
            <person name="John U."/>
            <person name="Lanier W."/>
            <person name="Lindquist E.A."/>
            <person name="Lucas S."/>
            <person name="Mayer K.F."/>
            <person name="Moreau H."/>
            <person name="Not F."/>
            <person name="Otillar R."/>
            <person name="Panaud O."/>
            <person name="Pangilinan J."/>
            <person name="Paulsen I."/>
            <person name="Piegu B."/>
            <person name="Poliakov A."/>
            <person name="Robbens S."/>
            <person name="Schmutz J."/>
            <person name="Toulza E."/>
            <person name="Wyss T."/>
            <person name="Zelensky A."/>
            <person name="Zhou K."/>
            <person name="Armbrust E.V."/>
            <person name="Bhattacharya D."/>
            <person name="Goodenough U.W."/>
            <person name="Van de Peer Y."/>
            <person name="Grigoriev I.V."/>
        </authorList>
    </citation>
    <scope>NUCLEOTIDE SEQUENCE [LARGE SCALE GENOMIC DNA]</scope>
    <source>
        <strain evidence="11">RCC299 / NOUM17</strain>
    </source>
</reference>
<dbReference type="PROSITE" id="PS50156">
    <property type="entry name" value="SSD"/>
    <property type="match status" value="1"/>
</dbReference>
<feature type="region of interest" description="Disordered" evidence="7">
    <location>
        <begin position="1020"/>
        <end position="1041"/>
    </location>
</feature>
<dbReference type="GO" id="GO:0007224">
    <property type="term" value="P:smoothened signaling pathway"/>
    <property type="evidence" value="ECO:0007669"/>
    <property type="project" value="TreeGrafter"/>
</dbReference>
<evidence type="ECO:0000256" key="3">
    <source>
        <dbReference type="ARBA" id="ARBA00022989"/>
    </source>
</evidence>
<feature type="domain" description="SSD" evidence="9">
    <location>
        <begin position="532"/>
        <end position="644"/>
    </location>
</feature>
<feature type="transmembrane region" description="Helical" evidence="8">
    <location>
        <begin position="619"/>
        <end position="644"/>
    </location>
</feature>
<dbReference type="InParanoid" id="C1FHE3"/>
<evidence type="ECO:0000256" key="5">
    <source>
        <dbReference type="ARBA" id="ARBA00023180"/>
    </source>
</evidence>
<evidence type="ECO:0000259" key="9">
    <source>
        <dbReference type="PROSITE" id="PS50156"/>
    </source>
</evidence>
<organism evidence="10 11">
    <name type="scientific">Micromonas commoda (strain RCC299 / NOUM17 / CCMP2709)</name>
    <name type="common">Picoplanktonic green alga</name>
    <dbReference type="NCBI Taxonomy" id="296587"/>
    <lineage>
        <taxon>Eukaryota</taxon>
        <taxon>Viridiplantae</taxon>
        <taxon>Chlorophyta</taxon>
        <taxon>Mamiellophyceae</taxon>
        <taxon>Mamiellales</taxon>
        <taxon>Mamiellaceae</taxon>
        <taxon>Micromonas</taxon>
    </lineage>
</organism>
<dbReference type="GO" id="GO:0051301">
    <property type="term" value="P:cell division"/>
    <property type="evidence" value="ECO:0007669"/>
    <property type="project" value="UniProtKB-KW"/>
</dbReference>
<dbReference type="KEGG" id="mis:MICPUN_62052"/>
<keyword evidence="2 8" id="KW-0812">Transmembrane</keyword>
<keyword evidence="11" id="KW-1185">Reference proteome</keyword>
<dbReference type="GO" id="GO:0022857">
    <property type="term" value="F:transmembrane transporter activity"/>
    <property type="evidence" value="ECO:0007669"/>
    <property type="project" value="TreeGrafter"/>
</dbReference>
<evidence type="ECO:0000256" key="8">
    <source>
        <dbReference type="SAM" id="Phobius"/>
    </source>
</evidence>
<dbReference type="InterPro" id="IPR000731">
    <property type="entry name" value="SSD"/>
</dbReference>
<keyword evidence="5" id="KW-0325">Glycoprotein</keyword>
<feature type="transmembrane region" description="Helical" evidence="8">
    <location>
        <begin position="1221"/>
        <end position="1245"/>
    </location>
</feature>
<feature type="transmembrane region" description="Helical" evidence="8">
    <location>
        <begin position="1251"/>
        <end position="1274"/>
    </location>
</feature>
<protein>
    <submittedName>
        <fullName evidence="10">Resistance-nodulation-cell division superfamily</fullName>
    </submittedName>
</protein>
<sequence length="1300" mass="139146">MPSLPASAQRRIVRFIVRNSGAIVLCNAAAVIVMLFLLSHTHQRVDATLRHYLVRGTRTGERSRQFDRLVSTSTVTTEPPREPASPEDVEFGTSIDAEARRMERLDAEFPGAAARLTASRVLADFPRRSAPDKALATDPKAGAWGGAGGAEEFTVIVKTSRAAADGDVFTPHALRRVCELKRAIERSPGYGGACARVKEKTATKNQTQTPASAASSKNDWDGCAPAFSVFDVVSAYEHVGLRGVPLAFARTARAVLLLNDGIDSVRRVCSSRETAGGVLCGLRPSLGCDPRGCDAKLDVTARACVVGNGLVEVCDWIRSAAPTEEEVKTVAWADFRQSTSSEDEGCEKGSFDSASAASAIKFGAVAARWSERSGGTLEMAALAAPWSLLADRRFGEAGADGDDDDARARTEVTRLAFRLAPRGTPGYAAATRWAKEVAGPIVESWGDGEMTASWRHMWALKLMGREYLWGDLRWAAGSFCTTLFLVRAHTGSTFLALGGMTAVIASLVVAQFVYVHAIGVTWIGMLNFLGVFIVLGVGADDVFVILEFWKQSKREALSTAGEEDNRHSDDGESSTERVLVERLRWTAEKSLYVVTMTSVTTAAAFACNMASRIAPVRLFGAFMAALIAGNYLLVCTTFPALLVLEHGMRARSARRWRRWRNRARVRATRLESVVVAPAHPVTHCPVTHRPAIGPRTSPKHRRTASHAPRLAALEEDHGGVEMDPPSASKPTARRTSSLTLHDRLGVFWRDGGGRDSDDEDDFSSLAAASVASSPSQSPVEALAASMHATRRAYEERGEAAVRVLADFVVSYRWHVVAFAAASLAFSAFAARGVQPPARSSSAGFSIFPEGHNFNVFAEACSMFGFARSAEAVRVTFVWGLERPRETDPADDEFEINSIDSSPRNPLGARALEETARRLGSKFENPTTSDQERAAVPAFDTSFDATSEEAQAWMLSFCRDLRGSEATARRLKDPNSVVCFAEDVEDATRAASGGGFGSPMSPARYGAALRRYGRGESNDGAVRWFAPDRSGTPPAPGRGGPTLTNIPADIGGSNEGRVASVAVTAVLRTSSVSSSTAELVAEHEFWEGWFESKLAGAPPGMRGGFQTSPTWTLTETETELVDGAWTALTLSLVFAFVVLLGASRSVRLALLATISVGSSAASLLAAAALLGWTMGVIEAVCTMVLVGLSLDYVLHVAGAYVRTSGADGRRERAKGAVRAVGLSVVSGASTTVGAAAFLLGCTLTFFTKFGLFVAWTLTSSLVQAVVVFPAMCAVWGPEDVERVEGEEDEQEGWRQTHAAAR</sequence>
<feature type="transmembrane region" description="Helical" evidence="8">
    <location>
        <begin position="591"/>
        <end position="613"/>
    </location>
</feature>
<dbReference type="OrthoDB" id="497871at2759"/>